<reference evidence="1" key="1">
    <citation type="submission" date="2020-06" db="EMBL/GenBank/DDBJ databases">
        <title>Whole Genome Sequence of Bradyrhizobium sp. Strain 1S1.</title>
        <authorList>
            <person name="Bromfield E.S.P."/>
            <person name="Cloutier S."/>
        </authorList>
    </citation>
    <scope>NUCLEOTIDE SEQUENCE [LARGE SCALE GENOMIC DNA]</scope>
    <source>
        <strain evidence="1">1S1</strain>
    </source>
</reference>
<evidence type="ECO:0000313" key="1">
    <source>
        <dbReference type="EMBL" id="NVI43707.1"/>
    </source>
</evidence>
<accession>A0A974A0L4</accession>
<dbReference type="AlphaFoldDB" id="A0A974A0L4"/>
<organism evidence="1">
    <name type="scientific">Bradyrhizobium septentrionale</name>
    <dbReference type="NCBI Taxonomy" id="1404411"/>
    <lineage>
        <taxon>Bacteria</taxon>
        <taxon>Pseudomonadati</taxon>
        <taxon>Pseudomonadota</taxon>
        <taxon>Alphaproteobacteria</taxon>
        <taxon>Hyphomicrobiales</taxon>
        <taxon>Nitrobacteraceae</taxon>
        <taxon>Bradyrhizobium</taxon>
    </lineage>
</organism>
<gene>
    <name evidence="1" type="ORF">HAP48_012300</name>
</gene>
<dbReference type="RefSeq" id="WP_029082600.1">
    <property type="nucleotide sequence ID" value="NZ_CP088285.1"/>
</dbReference>
<proteinExistence type="predicted"/>
<protein>
    <submittedName>
        <fullName evidence="1">Uncharacterized protein</fullName>
    </submittedName>
</protein>
<sequence>MRSYQAITTKYFGASNSKGSRIKASAAAGSITLHLDNALSIEANHAKAARALAEKLGWRGAWAMGGMPDDQGYCFVCSDIGAAPAFITEGADR</sequence>
<name>A0A974A0L4_9BRAD</name>
<comment type="caution">
    <text evidence="1">The sequence shown here is derived from an EMBL/GenBank/DDBJ whole genome shotgun (WGS) entry which is preliminary data.</text>
</comment>
<dbReference type="EMBL" id="JAAOLE020000001">
    <property type="protein sequence ID" value="NVI43707.1"/>
    <property type="molecule type" value="Genomic_DNA"/>
</dbReference>